<dbReference type="SUPFAM" id="SSF48452">
    <property type="entry name" value="TPR-like"/>
    <property type="match status" value="1"/>
</dbReference>
<dbReference type="eggNOG" id="KOG4197">
    <property type="taxonomic scope" value="Eukaryota"/>
</dbReference>
<evidence type="ECO:0000313" key="4">
    <source>
        <dbReference type="Proteomes" id="UP000001514"/>
    </source>
</evidence>
<reference evidence="3 4" key="1">
    <citation type="journal article" date="2011" name="Science">
        <title>The Selaginella genome identifies genetic changes associated with the evolution of vascular plants.</title>
        <authorList>
            <person name="Banks J.A."/>
            <person name="Nishiyama T."/>
            <person name="Hasebe M."/>
            <person name="Bowman J.L."/>
            <person name="Gribskov M."/>
            <person name="dePamphilis C."/>
            <person name="Albert V.A."/>
            <person name="Aono N."/>
            <person name="Aoyama T."/>
            <person name="Ambrose B.A."/>
            <person name="Ashton N.W."/>
            <person name="Axtell M.J."/>
            <person name="Barker E."/>
            <person name="Barker M.S."/>
            <person name="Bennetzen J.L."/>
            <person name="Bonawitz N.D."/>
            <person name="Chapple C."/>
            <person name="Cheng C."/>
            <person name="Correa L.G."/>
            <person name="Dacre M."/>
            <person name="DeBarry J."/>
            <person name="Dreyer I."/>
            <person name="Elias M."/>
            <person name="Engstrom E.M."/>
            <person name="Estelle M."/>
            <person name="Feng L."/>
            <person name="Finet C."/>
            <person name="Floyd S.K."/>
            <person name="Frommer W.B."/>
            <person name="Fujita T."/>
            <person name="Gramzow L."/>
            <person name="Gutensohn M."/>
            <person name="Harholt J."/>
            <person name="Hattori M."/>
            <person name="Heyl A."/>
            <person name="Hirai T."/>
            <person name="Hiwatashi Y."/>
            <person name="Ishikawa M."/>
            <person name="Iwata M."/>
            <person name="Karol K.G."/>
            <person name="Koehler B."/>
            <person name="Kolukisaoglu U."/>
            <person name="Kubo M."/>
            <person name="Kurata T."/>
            <person name="Lalonde S."/>
            <person name="Li K."/>
            <person name="Li Y."/>
            <person name="Litt A."/>
            <person name="Lyons E."/>
            <person name="Manning G."/>
            <person name="Maruyama T."/>
            <person name="Michael T.P."/>
            <person name="Mikami K."/>
            <person name="Miyazaki S."/>
            <person name="Morinaga S."/>
            <person name="Murata T."/>
            <person name="Mueller-Roeber B."/>
            <person name="Nelson D.R."/>
            <person name="Obara M."/>
            <person name="Oguri Y."/>
            <person name="Olmstead R.G."/>
            <person name="Onodera N."/>
            <person name="Petersen B.L."/>
            <person name="Pils B."/>
            <person name="Prigge M."/>
            <person name="Rensing S.A."/>
            <person name="Riano-Pachon D.M."/>
            <person name="Roberts A.W."/>
            <person name="Sato Y."/>
            <person name="Scheller H.V."/>
            <person name="Schulz B."/>
            <person name="Schulz C."/>
            <person name="Shakirov E.V."/>
            <person name="Shibagaki N."/>
            <person name="Shinohara N."/>
            <person name="Shippen D.E."/>
            <person name="Soerensen I."/>
            <person name="Sotooka R."/>
            <person name="Sugimoto N."/>
            <person name="Sugita M."/>
            <person name="Sumikawa N."/>
            <person name="Tanurdzic M."/>
            <person name="Theissen G."/>
            <person name="Ulvskov P."/>
            <person name="Wakazuki S."/>
            <person name="Weng J.K."/>
            <person name="Willats W.W."/>
            <person name="Wipf D."/>
            <person name="Wolf P.G."/>
            <person name="Yang L."/>
            <person name="Zimmer A.D."/>
            <person name="Zhu Q."/>
            <person name="Mitros T."/>
            <person name="Hellsten U."/>
            <person name="Loque D."/>
            <person name="Otillar R."/>
            <person name="Salamov A."/>
            <person name="Schmutz J."/>
            <person name="Shapiro H."/>
            <person name="Lindquist E."/>
            <person name="Lucas S."/>
            <person name="Rokhsar D."/>
            <person name="Grigoriev I.V."/>
        </authorList>
    </citation>
    <scope>NUCLEOTIDE SEQUENCE [LARGE SCALE GENOMIC DNA]</scope>
</reference>
<dbReference type="GO" id="GO:0009451">
    <property type="term" value="P:RNA modification"/>
    <property type="evidence" value="ECO:0000318"/>
    <property type="project" value="GO_Central"/>
</dbReference>
<dbReference type="Pfam" id="PF13041">
    <property type="entry name" value="PPR_2"/>
    <property type="match status" value="2"/>
</dbReference>
<evidence type="ECO:0000256" key="2">
    <source>
        <dbReference type="PROSITE-ProRule" id="PRU00708"/>
    </source>
</evidence>
<protein>
    <recommendedName>
        <fullName evidence="5">Pentacotripeptide-repeat region of PRORP domain-containing protein</fullName>
    </recommendedName>
</protein>
<organism evidence="4">
    <name type="scientific">Selaginella moellendorffii</name>
    <name type="common">Spikemoss</name>
    <dbReference type="NCBI Taxonomy" id="88036"/>
    <lineage>
        <taxon>Eukaryota</taxon>
        <taxon>Viridiplantae</taxon>
        <taxon>Streptophyta</taxon>
        <taxon>Embryophyta</taxon>
        <taxon>Tracheophyta</taxon>
        <taxon>Lycopodiopsida</taxon>
        <taxon>Selaginellales</taxon>
        <taxon>Selaginellaceae</taxon>
        <taxon>Selaginella</taxon>
    </lineage>
</organism>
<proteinExistence type="predicted"/>
<evidence type="ECO:0000256" key="1">
    <source>
        <dbReference type="ARBA" id="ARBA00022737"/>
    </source>
</evidence>
<evidence type="ECO:0008006" key="5">
    <source>
        <dbReference type="Google" id="ProtNLM"/>
    </source>
</evidence>
<keyword evidence="4" id="KW-1185">Reference proteome</keyword>
<dbReference type="STRING" id="88036.D8SHW4"/>
<dbReference type="InterPro" id="IPR002885">
    <property type="entry name" value="PPR_rpt"/>
</dbReference>
<dbReference type="PANTHER" id="PTHR24015:SF548">
    <property type="entry name" value="OS08G0340900 PROTEIN"/>
    <property type="match status" value="1"/>
</dbReference>
<dbReference type="PANTHER" id="PTHR24015">
    <property type="entry name" value="OS07G0578800 PROTEIN-RELATED"/>
    <property type="match status" value="1"/>
</dbReference>
<dbReference type="InterPro" id="IPR046960">
    <property type="entry name" value="PPR_At4g14850-like_plant"/>
</dbReference>
<dbReference type="NCBIfam" id="TIGR00756">
    <property type="entry name" value="PPR"/>
    <property type="match status" value="3"/>
</dbReference>
<dbReference type="GO" id="GO:0003723">
    <property type="term" value="F:RNA binding"/>
    <property type="evidence" value="ECO:0007669"/>
    <property type="project" value="InterPro"/>
</dbReference>
<dbReference type="InterPro" id="IPR011990">
    <property type="entry name" value="TPR-like_helical_dom_sf"/>
</dbReference>
<accession>D8SHW4</accession>
<dbReference type="GO" id="GO:0048731">
    <property type="term" value="P:system development"/>
    <property type="evidence" value="ECO:0007669"/>
    <property type="project" value="UniProtKB-ARBA"/>
</dbReference>
<dbReference type="FunFam" id="1.25.40.10:FF:000031">
    <property type="entry name" value="Pentatricopeptide repeat-containing protein mitochondrial"/>
    <property type="match status" value="1"/>
</dbReference>
<name>D8SHW4_SELML</name>
<dbReference type="PROSITE" id="PS51375">
    <property type="entry name" value="PPR"/>
    <property type="match status" value="5"/>
</dbReference>
<dbReference type="Gene3D" id="1.25.40.10">
    <property type="entry name" value="Tetratricopeptide repeat domain"/>
    <property type="match status" value="6"/>
</dbReference>
<dbReference type="InParanoid" id="D8SHW4"/>
<dbReference type="EMBL" id="GL377620">
    <property type="protein sequence ID" value="EFJ16193.1"/>
    <property type="molecule type" value="Genomic_DNA"/>
</dbReference>
<dbReference type="Gramene" id="EFJ16193">
    <property type="protein sequence ID" value="EFJ16193"/>
    <property type="gene ID" value="SELMODRAFT_155469"/>
</dbReference>
<feature type="repeat" description="PPR" evidence="2">
    <location>
        <begin position="485"/>
        <end position="519"/>
    </location>
</feature>
<dbReference type="Pfam" id="PF01535">
    <property type="entry name" value="PPR"/>
    <property type="match status" value="7"/>
</dbReference>
<dbReference type="KEGG" id="smo:SELMODRAFT_155469"/>
<feature type="repeat" description="PPR" evidence="2">
    <location>
        <begin position="78"/>
        <end position="108"/>
    </location>
</feature>
<feature type="repeat" description="PPR" evidence="2">
    <location>
        <begin position="382"/>
        <end position="416"/>
    </location>
</feature>
<gene>
    <name evidence="3" type="ORF">SELMODRAFT_155469</name>
</gene>
<dbReference type="AlphaFoldDB" id="D8SHW4"/>
<feature type="repeat" description="PPR" evidence="2">
    <location>
        <begin position="520"/>
        <end position="555"/>
    </location>
</feature>
<feature type="repeat" description="PPR" evidence="2">
    <location>
        <begin position="178"/>
        <end position="212"/>
    </location>
</feature>
<dbReference type="OrthoDB" id="1890277at2759"/>
<evidence type="ECO:0000313" key="3">
    <source>
        <dbReference type="EMBL" id="EFJ16193.1"/>
    </source>
</evidence>
<dbReference type="PROSITE" id="PS51257">
    <property type="entry name" value="PROKAR_LIPOPROTEIN"/>
    <property type="match status" value="1"/>
</dbReference>
<dbReference type="HOGENOM" id="CLU_002706_15_1_1"/>
<sequence>MDCLGERPNAITFLNLIVACGSSGDLKRGRILHNRIVSCGFDHHLANLGNAIVHMYGRSGSIAEARRAFLAIPSRLKSVASFNSMLRAYVLAGLQREAIDLFDQMPSDPAPNAVSFTTAIGACSALGWIEKGTAIHARLAGTGLETDMGLATALVNMYGKRGLFDLATKVFESMTAKTVVTWSALIAAYAQHGHAEEAFDLYRRMMREGSKPNEVTFLSVLSACSTMRWLERGREIHSEIVNLGLDRSLVLMNTVLTMYIKCRSLDEAGEFFAAMASRDLKSWMFIIAANAQQGRPERALALFRSLLEEKDPTLQPDEVIFASVLNACSTKKWSDDGRAIHRIIPPRLEATAVIGTALVDFYSNCGDLANAKSAFARIVDKDVAAWNAIIGACIQHRLYEEALEIFYRMNVEGCSLPNHRTFVALLEACTESPSLGAAGRKLYERIVASGYELGLVLGTGIINMFAKLGSLDRARDVFARMPIKDLVSWTAIIAAHTRSGARVGARELYWMMALQGLEPDEVTYISILSSCAHAGMVDEAWSYFVSMTEDFGVEPREEHYVCVIDLLGRAGRLRDAEELVMKTSKLLGAVGWTSVLGACRTHGDLHRANQVVDEAVKLEPGNSGAYLLLAHTSYNNH</sequence>
<keyword evidence="1" id="KW-0677">Repeat</keyword>
<dbReference type="Proteomes" id="UP000001514">
    <property type="component" value="Unassembled WGS sequence"/>
</dbReference>
<dbReference type="FunFam" id="1.25.40.10:FF:000158">
    <property type="entry name" value="pentatricopeptide repeat-containing protein At2g33680"/>
    <property type="match status" value="1"/>
</dbReference>